<name>A0A5B7TYK9_9FLAO</name>
<dbReference type="EMBL" id="CP040749">
    <property type="protein sequence ID" value="QCX40454.1"/>
    <property type="molecule type" value="Genomic_DNA"/>
</dbReference>
<evidence type="ECO:0000256" key="1">
    <source>
        <dbReference type="ARBA" id="ARBA00022605"/>
    </source>
</evidence>
<dbReference type="GO" id="GO:0016746">
    <property type="term" value="F:acyltransferase activity"/>
    <property type="evidence" value="ECO:0007669"/>
    <property type="project" value="UniProtKB-KW"/>
</dbReference>
<dbReference type="Gene3D" id="1.10.3130.10">
    <property type="entry name" value="serine acetyltransferase, domain 1"/>
    <property type="match status" value="1"/>
</dbReference>
<dbReference type="GO" id="GO:0008652">
    <property type="term" value="P:amino acid biosynthetic process"/>
    <property type="evidence" value="ECO:0007669"/>
    <property type="project" value="UniProtKB-KW"/>
</dbReference>
<keyword evidence="1" id="KW-0028">Amino-acid biosynthesis</keyword>
<keyword evidence="5" id="KW-1185">Reference proteome</keyword>
<dbReference type="SUPFAM" id="SSF51161">
    <property type="entry name" value="Trimeric LpxA-like enzymes"/>
    <property type="match status" value="1"/>
</dbReference>
<dbReference type="RefSeq" id="WP_138951486.1">
    <property type="nucleotide sequence ID" value="NZ_CP040749.1"/>
</dbReference>
<keyword evidence="3" id="KW-0012">Acyltransferase</keyword>
<dbReference type="Gene3D" id="2.160.10.10">
    <property type="entry name" value="Hexapeptide repeat proteins"/>
    <property type="match status" value="1"/>
</dbReference>
<dbReference type="OrthoDB" id="9801456at2"/>
<dbReference type="KEGG" id="fbe:FF125_19135"/>
<accession>A0A5B7TYK9</accession>
<evidence type="ECO:0000256" key="3">
    <source>
        <dbReference type="ARBA" id="ARBA00023315"/>
    </source>
</evidence>
<evidence type="ECO:0000313" key="5">
    <source>
        <dbReference type="Proteomes" id="UP000306229"/>
    </source>
</evidence>
<dbReference type="Proteomes" id="UP000306229">
    <property type="component" value="Chromosome"/>
</dbReference>
<gene>
    <name evidence="4" type="ORF">FF125_19135</name>
</gene>
<organism evidence="4 5">
    <name type="scientific">Aureibaculum algae</name>
    <dbReference type="NCBI Taxonomy" id="2584122"/>
    <lineage>
        <taxon>Bacteria</taxon>
        <taxon>Pseudomonadati</taxon>
        <taxon>Bacteroidota</taxon>
        <taxon>Flavobacteriia</taxon>
        <taxon>Flavobacteriales</taxon>
        <taxon>Flavobacteriaceae</taxon>
        <taxon>Aureibaculum</taxon>
    </lineage>
</organism>
<dbReference type="InterPro" id="IPR011004">
    <property type="entry name" value="Trimer_LpxA-like_sf"/>
</dbReference>
<dbReference type="InterPro" id="IPR045304">
    <property type="entry name" value="LbH_SAT"/>
</dbReference>
<dbReference type="NCBIfam" id="NF041874">
    <property type="entry name" value="EPS_EpsC"/>
    <property type="match status" value="1"/>
</dbReference>
<proteinExistence type="predicted"/>
<dbReference type="InterPro" id="IPR053376">
    <property type="entry name" value="Serine_acetyltransferase"/>
</dbReference>
<evidence type="ECO:0000256" key="2">
    <source>
        <dbReference type="ARBA" id="ARBA00022679"/>
    </source>
</evidence>
<dbReference type="AlphaFoldDB" id="A0A5B7TYK9"/>
<protein>
    <submittedName>
        <fullName evidence="4">Serine acetyltransferase</fullName>
    </submittedName>
</protein>
<keyword evidence="2 4" id="KW-0808">Transferase</keyword>
<dbReference type="PANTHER" id="PTHR42811">
    <property type="entry name" value="SERINE ACETYLTRANSFERASE"/>
    <property type="match status" value="1"/>
</dbReference>
<reference evidence="4 5" key="1">
    <citation type="submission" date="2019-05" db="EMBL/GenBank/DDBJ databases">
        <title>Algicella ahnfeltiae gen. nov., sp. nov., a novel marine bacterium of the family Flavobacteriaceae isolated from a red alga.</title>
        <authorList>
            <person name="Nedashkovskaya O.I."/>
            <person name="Kukhlevskiy A.D."/>
            <person name="Kim S.-G."/>
            <person name="Zhukova N.V."/>
            <person name="Mikhailov V.V."/>
        </authorList>
    </citation>
    <scope>NUCLEOTIDE SEQUENCE [LARGE SCALE GENOMIC DNA]</scope>
    <source>
        <strain evidence="4 5">10Alg115</strain>
    </source>
</reference>
<dbReference type="InterPro" id="IPR042122">
    <property type="entry name" value="Ser_AcTrfase_N_sf"/>
</dbReference>
<dbReference type="CDD" id="cd03354">
    <property type="entry name" value="LbH_SAT"/>
    <property type="match status" value="1"/>
</dbReference>
<sequence>MQLHSQEKPQLRNYNICLKDTVEVFTKKLFYSLFDSVFKAENYEFLKSTFLKITDKLNVIGNPQLWEEFQSKFETIQYKLNLDAKTIEENDPAAESLEEVYLAYPGFHATAIYRLSHELYKLKVPILPRMMSEYGHGLTGVDIHPGATIGDSFFIDHATGIVIGESSVIKNNVKIYQGVTLGGIQVKKSLARTKRHPTIEDNVIIYANATILGGDVVVGANSIIGANVCLTESVPENSILTYQKEFKIRTRDNDSK</sequence>
<evidence type="ECO:0000313" key="4">
    <source>
        <dbReference type="EMBL" id="QCX40454.1"/>
    </source>
</evidence>